<evidence type="ECO:0000256" key="2">
    <source>
        <dbReference type="HAMAP-Rule" id="MF_00634"/>
    </source>
</evidence>
<gene>
    <name evidence="3" type="ORF">KARMA_1041</name>
</gene>
<accession>A0A1M4MWD4</accession>
<dbReference type="HAMAP" id="MF_00634">
    <property type="entry name" value="UPF0235"/>
    <property type="match status" value="1"/>
</dbReference>
<proteinExistence type="inferred from homology"/>
<dbReference type="InterPro" id="IPR036591">
    <property type="entry name" value="YggU-like_sf"/>
</dbReference>
<name>A0A1M4MWD4_9RHOB</name>
<dbReference type="InterPro" id="IPR003746">
    <property type="entry name" value="DUF167"/>
</dbReference>
<organism evidence="3 4">
    <name type="scientific">Donghicola eburneus</name>
    <dbReference type="NCBI Taxonomy" id="393278"/>
    <lineage>
        <taxon>Bacteria</taxon>
        <taxon>Pseudomonadati</taxon>
        <taxon>Pseudomonadota</taxon>
        <taxon>Alphaproteobacteria</taxon>
        <taxon>Rhodobacterales</taxon>
        <taxon>Roseobacteraceae</taxon>
        <taxon>Donghicola</taxon>
    </lineage>
</organism>
<keyword evidence="4" id="KW-1185">Reference proteome</keyword>
<dbReference type="NCBIfam" id="TIGR00251">
    <property type="entry name" value="DUF167 family protein"/>
    <property type="match status" value="1"/>
</dbReference>
<dbReference type="GO" id="GO:0005737">
    <property type="term" value="C:cytoplasm"/>
    <property type="evidence" value="ECO:0007669"/>
    <property type="project" value="TreeGrafter"/>
</dbReference>
<dbReference type="SUPFAM" id="SSF69786">
    <property type="entry name" value="YggU-like"/>
    <property type="match status" value="1"/>
</dbReference>
<reference evidence="4" key="1">
    <citation type="submission" date="2016-09" db="EMBL/GenBank/DDBJ databases">
        <authorList>
            <person name="Wibberg D."/>
        </authorList>
    </citation>
    <scope>NUCLEOTIDE SEQUENCE [LARGE SCALE GENOMIC DNA]</scope>
</reference>
<dbReference type="EMBL" id="FMJB01000040">
    <property type="protein sequence ID" value="SCM66859.1"/>
    <property type="molecule type" value="Genomic_DNA"/>
</dbReference>
<sequence>MADPDLTHLAQVGTEIPVRVTPKASRNAIKSEDGALRVYVITVPEDGKANAAVVKLLSKAVGVPKSRLELVRGHTSRDKVFRVL</sequence>
<dbReference type="RefSeq" id="WP_072705056.1">
    <property type="nucleotide sequence ID" value="NZ_FMJB01000040.1"/>
</dbReference>
<evidence type="ECO:0000313" key="4">
    <source>
        <dbReference type="Proteomes" id="UP000184085"/>
    </source>
</evidence>
<dbReference type="Proteomes" id="UP000184085">
    <property type="component" value="Unassembled WGS sequence"/>
</dbReference>
<evidence type="ECO:0000256" key="1">
    <source>
        <dbReference type="ARBA" id="ARBA00010364"/>
    </source>
</evidence>
<dbReference type="Pfam" id="PF02594">
    <property type="entry name" value="DUF167"/>
    <property type="match status" value="1"/>
</dbReference>
<comment type="similarity">
    <text evidence="1 2">Belongs to the UPF0235 family.</text>
</comment>
<dbReference type="SMART" id="SM01152">
    <property type="entry name" value="DUF167"/>
    <property type="match status" value="1"/>
</dbReference>
<protein>
    <recommendedName>
        <fullName evidence="2">UPF0235 protein KARMA_1041</fullName>
    </recommendedName>
</protein>
<dbReference type="PANTHER" id="PTHR13420">
    <property type="entry name" value="UPF0235 PROTEIN C15ORF40"/>
    <property type="match status" value="1"/>
</dbReference>
<dbReference type="AlphaFoldDB" id="A0A1M4MWD4"/>
<dbReference type="Gene3D" id="3.30.1200.10">
    <property type="entry name" value="YggU-like"/>
    <property type="match status" value="1"/>
</dbReference>
<dbReference type="PANTHER" id="PTHR13420:SF7">
    <property type="entry name" value="UPF0235 PROTEIN C15ORF40"/>
    <property type="match status" value="1"/>
</dbReference>
<evidence type="ECO:0000313" key="3">
    <source>
        <dbReference type="EMBL" id="SCM66859.1"/>
    </source>
</evidence>